<feature type="transmembrane region" description="Helical" evidence="3">
    <location>
        <begin position="89"/>
        <end position="110"/>
    </location>
</feature>
<feature type="transmembrane region" description="Helical" evidence="3">
    <location>
        <begin position="57"/>
        <end position="77"/>
    </location>
</feature>
<keyword evidence="2" id="KW-0808">Transferase</keyword>
<evidence type="ECO:0000256" key="2">
    <source>
        <dbReference type="ARBA" id="ARBA00022679"/>
    </source>
</evidence>
<name>A0A183AK36_9TREM</name>
<dbReference type="GO" id="GO:0005743">
    <property type="term" value="C:mitochondrial inner membrane"/>
    <property type="evidence" value="ECO:0007669"/>
    <property type="project" value="TreeGrafter"/>
</dbReference>
<keyword evidence="3" id="KW-0472">Membrane</keyword>
<proteinExistence type="inferred from homology"/>
<dbReference type="AlphaFoldDB" id="A0A183AK36"/>
<keyword evidence="3" id="KW-1133">Transmembrane helix</keyword>
<evidence type="ECO:0000256" key="1">
    <source>
        <dbReference type="ARBA" id="ARBA00005985"/>
    </source>
</evidence>
<comment type="similarity">
    <text evidence="1">Belongs to the UbiA prenyltransferase family.</text>
</comment>
<sequence length="132" mass="14643">LTLNWGVWLGYSSVLGSCSFPICAPLYLAAAFWTSIYDTVYSSQVRARGLTFNWGTLLGYSAIVGHIDPLISVPLYIAGINWTFIYDTIYAHQVCSFLLVCIDSLSFAFIARMCEIRVCLCACLCLSICLNK</sequence>
<organism evidence="4">
    <name type="scientific">Echinostoma caproni</name>
    <dbReference type="NCBI Taxonomy" id="27848"/>
    <lineage>
        <taxon>Eukaryota</taxon>
        <taxon>Metazoa</taxon>
        <taxon>Spiralia</taxon>
        <taxon>Lophotrochozoa</taxon>
        <taxon>Platyhelminthes</taxon>
        <taxon>Trematoda</taxon>
        <taxon>Digenea</taxon>
        <taxon>Plagiorchiida</taxon>
        <taxon>Echinostomata</taxon>
        <taxon>Echinostomatoidea</taxon>
        <taxon>Echinostomatidae</taxon>
        <taxon>Echinostoma</taxon>
    </lineage>
</organism>
<feature type="transmembrane region" description="Helical" evidence="3">
    <location>
        <begin position="14"/>
        <end position="36"/>
    </location>
</feature>
<dbReference type="GO" id="GO:0016765">
    <property type="term" value="F:transferase activity, transferring alkyl or aryl (other than methyl) groups"/>
    <property type="evidence" value="ECO:0007669"/>
    <property type="project" value="TreeGrafter"/>
</dbReference>
<dbReference type="InterPro" id="IPR039653">
    <property type="entry name" value="Prenyltransferase"/>
</dbReference>
<reference evidence="4" key="1">
    <citation type="submission" date="2016-06" db="UniProtKB">
        <authorList>
            <consortium name="WormBaseParasite"/>
        </authorList>
    </citation>
    <scope>IDENTIFICATION</scope>
</reference>
<dbReference type="PANTHER" id="PTHR11048:SF28">
    <property type="entry name" value="4-HYDROXYBENZOATE POLYPRENYLTRANSFERASE, MITOCHONDRIAL"/>
    <property type="match status" value="1"/>
</dbReference>
<dbReference type="PANTHER" id="PTHR11048">
    <property type="entry name" value="PRENYLTRANSFERASES"/>
    <property type="match status" value="1"/>
</dbReference>
<keyword evidence="3" id="KW-0812">Transmembrane</keyword>
<dbReference type="WBParaSite" id="ECPE_0000733701-mRNA-1">
    <property type="protein sequence ID" value="ECPE_0000733701-mRNA-1"/>
    <property type="gene ID" value="ECPE_0000733701"/>
</dbReference>
<dbReference type="GO" id="GO:0006744">
    <property type="term" value="P:ubiquinone biosynthetic process"/>
    <property type="evidence" value="ECO:0007669"/>
    <property type="project" value="TreeGrafter"/>
</dbReference>
<evidence type="ECO:0000313" key="4">
    <source>
        <dbReference type="WBParaSite" id="ECPE_0000733701-mRNA-1"/>
    </source>
</evidence>
<protein>
    <submittedName>
        <fullName evidence="4">VKc domain-containing protein</fullName>
    </submittedName>
</protein>
<evidence type="ECO:0000256" key="3">
    <source>
        <dbReference type="SAM" id="Phobius"/>
    </source>
</evidence>
<accession>A0A183AK36</accession>